<sequence length="219" mass="25255">MSGNIDAAYQYEYDNCFRVSSVTTPEGFETEYRYNSTNRVTHVIKKDLGGKTVSVHRTYYDYDGRKKKEVNPVMYNSMYDKGEDYNGTASTVYEYDVYGRVTKVTNNIQGLSFSSTITEYEYDAEGNLIGKKNYSKASAGADEVLESYYIYEYDSLNRLEATYFKEDDNPDTSAVKLEEYIYEDIYGDSIVNRKRYINSILMTASLQKPNTFMTMPEGK</sequence>
<gene>
    <name evidence="1" type="ORF">JCM21531_4383</name>
</gene>
<evidence type="ECO:0008006" key="3">
    <source>
        <dbReference type="Google" id="ProtNLM"/>
    </source>
</evidence>
<comment type="caution">
    <text evidence="1">The sequence shown here is derived from an EMBL/GenBank/DDBJ whole genome shotgun (WGS) entry which is preliminary data.</text>
</comment>
<dbReference type="EMBL" id="BAVR01000089">
    <property type="protein sequence ID" value="GAE90746.1"/>
    <property type="molecule type" value="Genomic_DNA"/>
</dbReference>
<dbReference type="AlphaFoldDB" id="W4VC21"/>
<dbReference type="Gene3D" id="2.180.10.10">
    <property type="entry name" value="RHS repeat-associated core"/>
    <property type="match status" value="1"/>
</dbReference>
<keyword evidence="2" id="KW-1185">Reference proteome</keyword>
<organism evidence="1 2">
    <name type="scientific">Acetivibrio straminisolvens JCM 21531</name>
    <dbReference type="NCBI Taxonomy" id="1294263"/>
    <lineage>
        <taxon>Bacteria</taxon>
        <taxon>Bacillati</taxon>
        <taxon>Bacillota</taxon>
        <taxon>Clostridia</taxon>
        <taxon>Eubacteriales</taxon>
        <taxon>Oscillospiraceae</taxon>
        <taxon>Acetivibrio</taxon>
    </lineage>
</organism>
<name>W4VC21_9FIRM</name>
<evidence type="ECO:0000313" key="2">
    <source>
        <dbReference type="Proteomes" id="UP000019109"/>
    </source>
</evidence>
<dbReference type="Proteomes" id="UP000019109">
    <property type="component" value="Unassembled WGS sequence"/>
</dbReference>
<protein>
    <recommendedName>
        <fullName evidence="3">Rhs family protein</fullName>
    </recommendedName>
</protein>
<dbReference type="STRING" id="1294263.JCM21531_4383"/>
<reference evidence="1" key="1">
    <citation type="journal article" date="2014" name="Genome Announc.">
        <title>Draft Genome Sequence of Clostridium straminisolvens Strain JCM 21531T, Isolated from a Cellulose-Degrading Bacterial Community.</title>
        <authorList>
            <person name="Yuki M."/>
            <person name="Oshima K."/>
            <person name="Suda W."/>
            <person name="Sakamoto M."/>
            <person name="Kitamura K."/>
            <person name="Iida T."/>
            <person name="Hattori M."/>
            <person name="Ohkuma M."/>
        </authorList>
    </citation>
    <scope>NUCLEOTIDE SEQUENCE [LARGE SCALE GENOMIC DNA]</scope>
    <source>
        <strain evidence="1">JCM 21531</strain>
    </source>
</reference>
<evidence type="ECO:0000313" key="1">
    <source>
        <dbReference type="EMBL" id="GAE90746.1"/>
    </source>
</evidence>
<accession>W4VC21</accession>
<proteinExistence type="predicted"/>